<keyword evidence="10" id="KW-0251">Elongation factor</keyword>
<evidence type="ECO:0000259" key="9">
    <source>
        <dbReference type="PROSITE" id="PS51722"/>
    </source>
</evidence>
<dbReference type="Gene3D" id="1.10.10.2770">
    <property type="match status" value="1"/>
</dbReference>
<name>F6B705_DESCC</name>
<dbReference type="Pfam" id="PF00009">
    <property type="entry name" value="GTP_EFTU"/>
    <property type="match status" value="1"/>
</dbReference>
<gene>
    <name evidence="10" type="ordered locus">Desca_1577</name>
</gene>
<dbReference type="GO" id="GO:0003924">
    <property type="term" value="F:GTPase activity"/>
    <property type="evidence" value="ECO:0007669"/>
    <property type="project" value="InterPro"/>
</dbReference>
<feature type="domain" description="Tr-type G" evidence="9">
    <location>
        <begin position="1"/>
        <end position="173"/>
    </location>
</feature>
<evidence type="ECO:0000313" key="10">
    <source>
        <dbReference type="EMBL" id="AEF94430.1"/>
    </source>
</evidence>
<dbReference type="GO" id="GO:0005829">
    <property type="term" value="C:cytosol"/>
    <property type="evidence" value="ECO:0007669"/>
    <property type="project" value="TreeGrafter"/>
</dbReference>
<evidence type="ECO:0000256" key="1">
    <source>
        <dbReference type="ARBA" id="ARBA00004496"/>
    </source>
</evidence>
<dbReference type="STRING" id="868595.Desca_1577"/>
<dbReference type="InterPro" id="IPR005225">
    <property type="entry name" value="Small_GTP-bd"/>
</dbReference>
<dbReference type="CDD" id="cd04171">
    <property type="entry name" value="SelB"/>
    <property type="match status" value="1"/>
</dbReference>
<dbReference type="InterPro" id="IPR004535">
    <property type="entry name" value="Transl_elong_SelB"/>
</dbReference>
<evidence type="ECO:0000256" key="7">
    <source>
        <dbReference type="ARBA" id="ARBA00025526"/>
    </source>
</evidence>
<dbReference type="SUPFAM" id="SSF50447">
    <property type="entry name" value="Translation proteins"/>
    <property type="match status" value="1"/>
</dbReference>
<dbReference type="CDD" id="cd03696">
    <property type="entry name" value="SelB_II"/>
    <property type="match status" value="1"/>
</dbReference>
<dbReference type="InterPro" id="IPR015190">
    <property type="entry name" value="Elong_fac_SelB-wing-hlx_typ-2"/>
</dbReference>
<dbReference type="InterPro" id="IPR009000">
    <property type="entry name" value="Transl_B-barrel_sf"/>
</dbReference>
<comment type="function">
    <text evidence="7">Translation factor necessary for the incorporation of selenocysteine into proteins. It probably replaces EF-Tu for the insertion of selenocysteine directed by the UGA codon. SelB binds GTP and GDP.</text>
</comment>
<dbReference type="NCBIfam" id="TIGR00475">
    <property type="entry name" value="selB"/>
    <property type="match status" value="1"/>
</dbReference>
<dbReference type="Pfam" id="PF09106">
    <property type="entry name" value="WHD_2nd_SelB"/>
    <property type="match status" value="1"/>
</dbReference>
<dbReference type="HOGENOM" id="CLU_023030_3_0_9"/>
<dbReference type="GO" id="GO:0003723">
    <property type="term" value="F:RNA binding"/>
    <property type="evidence" value="ECO:0007669"/>
    <property type="project" value="InterPro"/>
</dbReference>
<dbReference type="Gene3D" id="1.10.10.10">
    <property type="entry name" value="Winged helix-like DNA-binding domain superfamily/Winged helix DNA-binding domain"/>
    <property type="match status" value="1"/>
</dbReference>
<dbReference type="Pfam" id="PF25461">
    <property type="entry name" value="Beta-barrel_SelB"/>
    <property type="match status" value="1"/>
</dbReference>
<dbReference type="Gene3D" id="2.40.30.10">
    <property type="entry name" value="Translation factors"/>
    <property type="match status" value="2"/>
</dbReference>
<sequence>MKHIIIGTAGHVDHGKTALIKSLTGVDTDRLKEEKERGISIELGFTQLTLPSGKKAGIVDVPGHERFIKNMLAGVGGIDLVLLVIAADEGVMPQTREHLDILQLLQVKQGIVVLTKVDLVDEEWLGLVTEEVKEFLKGTVLEKAPVVPVSSVTGEGLPELLKLIDKAVDDTEEKISTGKLRLPIDRVFSVTGFGTVVTGTLLSGKISLGDTVQIMPQGLLSRVRSLQVHGQKVEQARAGQRTAVNLTGVEVDQVKRGNVLATPNSLTPSHRLDVKLLLLESVSKSLSNRERVRVYLGTDEILGRVRLLDREELEPGQEVFAQLEMEEQVVAGKGDRFVIRSYSPMRTIGGGTVIDPNAPKHKRFRPEVLAALATKEQGTPDELIDQFLTGKQGLFTLEELAAATGLPGTEVDQAIKDLADKVKVIPTDKEDLFVASQVYRQWGLEVQKMAENYHREFPLREGYPKEEMRSRKFAFVSSKNFLYLLQALQKDGYIVVFEKTMASPTFKSQLSAAQQKQVDALVKAMMDGNLQPPSWNELVKKMKLKDTEAQEYLQYLLRRGDLVKIGDDLYLAAERFKQGRRLIVDFLKEHQEISVAQTRDLLQTSRKFALPLLEYLDRERVTRRVGDNRVLGAEAAKIS</sequence>
<organism evidence="10 11">
    <name type="scientific">Desulfotomaculum nigrificans (strain DSM 14880 / VKM B-2319 / CO-1-SRB)</name>
    <name type="common">Desulfotomaculum carboxydivorans</name>
    <dbReference type="NCBI Taxonomy" id="868595"/>
    <lineage>
        <taxon>Bacteria</taxon>
        <taxon>Bacillati</taxon>
        <taxon>Bacillota</taxon>
        <taxon>Clostridia</taxon>
        <taxon>Eubacteriales</taxon>
        <taxon>Desulfotomaculaceae</taxon>
        <taxon>Desulfotomaculum</taxon>
    </lineage>
</organism>
<dbReference type="InterPro" id="IPR004161">
    <property type="entry name" value="EFTu-like_2"/>
</dbReference>
<dbReference type="NCBIfam" id="TIGR00231">
    <property type="entry name" value="small_GTP"/>
    <property type="match status" value="1"/>
</dbReference>
<dbReference type="Pfam" id="PF03144">
    <property type="entry name" value="GTP_EFTU_D2"/>
    <property type="match status" value="1"/>
</dbReference>
<dbReference type="EMBL" id="CP002736">
    <property type="protein sequence ID" value="AEF94430.1"/>
    <property type="molecule type" value="Genomic_DNA"/>
</dbReference>
<dbReference type="PROSITE" id="PS51722">
    <property type="entry name" value="G_TR_2"/>
    <property type="match status" value="1"/>
</dbReference>
<keyword evidence="6" id="KW-0342">GTP-binding</keyword>
<dbReference type="PANTHER" id="PTHR43721:SF22">
    <property type="entry name" value="ELONGATION FACTOR TU, MITOCHONDRIAL"/>
    <property type="match status" value="1"/>
</dbReference>
<dbReference type="InterPro" id="IPR015191">
    <property type="entry name" value="SelB_WHD4"/>
</dbReference>
<dbReference type="InterPro" id="IPR036388">
    <property type="entry name" value="WH-like_DNA-bd_sf"/>
</dbReference>
<keyword evidence="5" id="KW-0648">Protein biosynthesis</keyword>
<dbReference type="InterPro" id="IPR027417">
    <property type="entry name" value="P-loop_NTPase"/>
</dbReference>
<evidence type="ECO:0000256" key="3">
    <source>
        <dbReference type="ARBA" id="ARBA00022490"/>
    </source>
</evidence>
<dbReference type="SUPFAM" id="SSF50465">
    <property type="entry name" value="EF-Tu/eEF-1alpha/eIF2-gamma C-terminal domain"/>
    <property type="match status" value="1"/>
</dbReference>
<keyword evidence="3" id="KW-0963">Cytoplasm</keyword>
<dbReference type="InterPro" id="IPR036390">
    <property type="entry name" value="WH_DNA-bd_sf"/>
</dbReference>
<evidence type="ECO:0000313" key="11">
    <source>
        <dbReference type="Proteomes" id="UP000009226"/>
    </source>
</evidence>
<keyword evidence="4" id="KW-0547">Nucleotide-binding</keyword>
<evidence type="ECO:0000256" key="8">
    <source>
        <dbReference type="ARBA" id="ARBA00031615"/>
    </source>
</evidence>
<dbReference type="RefSeq" id="WP_003543436.1">
    <property type="nucleotide sequence ID" value="NC_015565.1"/>
</dbReference>
<reference evidence="10" key="1">
    <citation type="submission" date="2011-05" db="EMBL/GenBank/DDBJ databases">
        <title>Complete sequence of Desulfotomaculum carboxydivorans CO-1-SRB.</title>
        <authorList>
            <consortium name="US DOE Joint Genome Institute"/>
            <person name="Lucas S."/>
            <person name="Han J."/>
            <person name="Lapidus A."/>
            <person name="Cheng J.-F."/>
            <person name="Goodwin L."/>
            <person name="Pitluck S."/>
            <person name="Peters L."/>
            <person name="Mikhailova N."/>
            <person name="Lu M."/>
            <person name="Han C."/>
            <person name="Tapia R."/>
            <person name="Land M."/>
            <person name="Hauser L."/>
            <person name="Kyrpides N."/>
            <person name="Ivanova N."/>
            <person name="Pagani I."/>
            <person name="Stams A."/>
            <person name="Plugge C."/>
            <person name="Muyzer G."/>
            <person name="Kuever J."/>
            <person name="Parshina S."/>
            <person name="Ivanova A."/>
            <person name="Nazina T."/>
            <person name="Woyke T."/>
        </authorList>
    </citation>
    <scope>NUCLEOTIDE SEQUENCE [LARGE SCALE GENOMIC DNA]</scope>
    <source>
        <strain evidence="10">CO-1-SRB</strain>
    </source>
</reference>
<comment type="subcellular location">
    <subcellularLocation>
        <location evidence="1">Cytoplasm</location>
    </subcellularLocation>
</comment>
<dbReference type="KEGG" id="dca:Desca_1577"/>
<dbReference type="FunFam" id="3.40.50.300:FF:001064">
    <property type="entry name" value="Selenocysteine-specific translation elongation factor"/>
    <property type="match status" value="1"/>
</dbReference>
<dbReference type="Gene3D" id="3.40.50.300">
    <property type="entry name" value="P-loop containing nucleotide triphosphate hydrolases"/>
    <property type="match status" value="1"/>
</dbReference>
<dbReference type="InterPro" id="IPR009001">
    <property type="entry name" value="Transl_elong_EF1A/Init_IF2_C"/>
</dbReference>
<dbReference type="InterPro" id="IPR050055">
    <property type="entry name" value="EF-Tu_GTPase"/>
</dbReference>
<dbReference type="PANTHER" id="PTHR43721">
    <property type="entry name" value="ELONGATION FACTOR TU-RELATED"/>
    <property type="match status" value="1"/>
</dbReference>
<proteinExistence type="predicted"/>
<dbReference type="CDD" id="cd15491">
    <property type="entry name" value="selB_III"/>
    <property type="match status" value="1"/>
</dbReference>
<dbReference type="PROSITE" id="PS00301">
    <property type="entry name" value="G_TR_1"/>
    <property type="match status" value="1"/>
</dbReference>
<evidence type="ECO:0000256" key="2">
    <source>
        <dbReference type="ARBA" id="ARBA00015953"/>
    </source>
</evidence>
<dbReference type="SUPFAM" id="SSF52540">
    <property type="entry name" value="P-loop containing nucleoside triphosphate hydrolases"/>
    <property type="match status" value="1"/>
</dbReference>
<keyword evidence="11" id="KW-1185">Reference proteome</keyword>
<dbReference type="SUPFAM" id="SSF46785">
    <property type="entry name" value="Winged helix' DNA-binding domain"/>
    <property type="match status" value="3"/>
</dbReference>
<dbReference type="GO" id="GO:0001514">
    <property type="term" value="P:selenocysteine incorporation"/>
    <property type="evidence" value="ECO:0007669"/>
    <property type="project" value="InterPro"/>
</dbReference>
<dbReference type="PRINTS" id="PR00315">
    <property type="entry name" value="ELONGATNFCT"/>
</dbReference>
<dbReference type="InterPro" id="IPR057335">
    <property type="entry name" value="Beta-barrel_SelB"/>
</dbReference>
<dbReference type="Proteomes" id="UP000009226">
    <property type="component" value="Chromosome"/>
</dbReference>
<dbReference type="InterPro" id="IPR031157">
    <property type="entry name" value="G_TR_CS"/>
</dbReference>
<accession>F6B705</accession>
<dbReference type="GO" id="GO:0003746">
    <property type="term" value="F:translation elongation factor activity"/>
    <property type="evidence" value="ECO:0007669"/>
    <property type="project" value="UniProtKB-KW"/>
</dbReference>
<dbReference type="Pfam" id="PF09107">
    <property type="entry name" value="WHD_3rd_SelB"/>
    <property type="match status" value="1"/>
</dbReference>
<evidence type="ECO:0000256" key="5">
    <source>
        <dbReference type="ARBA" id="ARBA00022917"/>
    </source>
</evidence>
<dbReference type="AlphaFoldDB" id="F6B705"/>
<protein>
    <recommendedName>
        <fullName evidence="2">Selenocysteine-specific elongation factor</fullName>
    </recommendedName>
    <alternativeName>
        <fullName evidence="8">SelB translation factor</fullName>
    </alternativeName>
</protein>
<dbReference type="eggNOG" id="COG3276">
    <property type="taxonomic scope" value="Bacteria"/>
</dbReference>
<dbReference type="GO" id="GO:0005525">
    <property type="term" value="F:GTP binding"/>
    <property type="evidence" value="ECO:0007669"/>
    <property type="project" value="UniProtKB-KW"/>
</dbReference>
<dbReference type="InterPro" id="IPR000795">
    <property type="entry name" value="T_Tr_GTP-bd_dom"/>
</dbReference>
<evidence type="ECO:0000256" key="4">
    <source>
        <dbReference type="ARBA" id="ARBA00022741"/>
    </source>
</evidence>
<evidence type="ECO:0000256" key="6">
    <source>
        <dbReference type="ARBA" id="ARBA00023134"/>
    </source>
</evidence>